<dbReference type="InterPro" id="IPR031414">
    <property type="entry name" value="Ribosomal_bTHX"/>
</dbReference>
<dbReference type="GO" id="GO:0005840">
    <property type="term" value="C:ribosome"/>
    <property type="evidence" value="ECO:0007669"/>
    <property type="project" value="UniProtKB-KW"/>
</dbReference>
<dbReference type="NCBIfam" id="TIGR04560">
    <property type="entry name" value="ribo_THX"/>
    <property type="match status" value="1"/>
</dbReference>
<evidence type="ECO:0000256" key="4">
    <source>
        <dbReference type="SAM" id="MobiDB-lite"/>
    </source>
</evidence>
<organism evidence="5 6">
    <name type="scientific">Echinicola arenosa</name>
    <dbReference type="NCBI Taxonomy" id="2774144"/>
    <lineage>
        <taxon>Bacteria</taxon>
        <taxon>Pseudomonadati</taxon>
        <taxon>Bacteroidota</taxon>
        <taxon>Cytophagia</taxon>
        <taxon>Cytophagales</taxon>
        <taxon>Cyclobacteriaceae</taxon>
        <taxon>Echinicola</taxon>
    </lineage>
</organism>
<keyword evidence="2 5" id="KW-0689">Ribosomal protein</keyword>
<evidence type="ECO:0000256" key="2">
    <source>
        <dbReference type="ARBA" id="ARBA00022980"/>
    </source>
</evidence>
<keyword evidence="6" id="KW-1185">Reference proteome</keyword>
<evidence type="ECO:0000256" key="3">
    <source>
        <dbReference type="ARBA" id="ARBA00023274"/>
    </source>
</evidence>
<dbReference type="InterPro" id="IPR030826">
    <property type="entry name" value="Ribosomal_bTHX/bTHXc/bTHXm"/>
</dbReference>
<reference evidence="5 6" key="1">
    <citation type="submission" date="2020-09" db="EMBL/GenBank/DDBJ databases">
        <title>Echinicola sp. CAU 1574 isolated from sand of Sido Beach.</title>
        <authorList>
            <person name="Kim W."/>
        </authorList>
    </citation>
    <scope>NUCLEOTIDE SEQUENCE [LARGE SCALE GENOMIC DNA]</scope>
    <source>
        <strain evidence="5 6">CAU 1574</strain>
    </source>
</reference>
<sequence>MGKGDMKSKRGKINRGTYGASRPHKNQNIASKKEKANN</sequence>
<protein>
    <submittedName>
        <fullName evidence="5">30S ribosomal protein THX</fullName>
    </submittedName>
</protein>
<accession>A0ABR9AS77</accession>
<comment type="caution">
    <text evidence="5">The sequence shown here is derived from an EMBL/GenBank/DDBJ whole genome shotgun (WGS) entry which is preliminary data.</text>
</comment>
<dbReference type="EMBL" id="JACYTQ010000008">
    <property type="protein sequence ID" value="MBD8490728.1"/>
    <property type="molecule type" value="Genomic_DNA"/>
</dbReference>
<feature type="region of interest" description="Disordered" evidence="4">
    <location>
        <begin position="1"/>
        <end position="38"/>
    </location>
</feature>
<evidence type="ECO:0000313" key="5">
    <source>
        <dbReference type="EMBL" id="MBD8490728.1"/>
    </source>
</evidence>
<evidence type="ECO:0000256" key="1">
    <source>
        <dbReference type="ARBA" id="ARBA00010834"/>
    </source>
</evidence>
<gene>
    <name evidence="5" type="ORF">IFO69_18390</name>
</gene>
<proteinExistence type="inferred from homology"/>
<dbReference type="Pfam" id="PF17070">
    <property type="entry name" value="Thx"/>
    <property type="match status" value="1"/>
</dbReference>
<evidence type="ECO:0000313" key="6">
    <source>
        <dbReference type="Proteomes" id="UP000647133"/>
    </source>
</evidence>
<keyword evidence="3" id="KW-0687">Ribonucleoprotein</keyword>
<dbReference type="RefSeq" id="WP_192011605.1">
    <property type="nucleotide sequence ID" value="NZ_JACYTQ010000008.1"/>
</dbReference>
<comment type="similarity">
    <text evidence="1">Belongs to the bacterial ribosomal protein bTHX family.</text>
</comment>
<name>A0ABR9AS77_9BACT</name>
<dbReference type="Proteomes" id="UP000647133">
    <property type="component" value="Unassembled WGS sequence"/>
</dbReference>